<dbReference type="InterPro" id="IPR050109">
    <property type="entry name" value="HTH-type_TetR-like_transc_reg"/>
</dbReference>
<evidence type="ECO:0000256" key="2">
    <source>
        <dbReference type="ARBA" id="ARBA00023125"/>
    </source>
</evidence>
<dbReference type="InterPro" id="IPR009057">
    <property type="entry name" value="Homeodomain-like_sf"/>
</dbReference>
<organism evidence="6 7">
    <name type="scientific">Sinosporangium siamense</name>
    <dbReference type="NCBI Taxonomy" id="1367973"/>
    <lineage>
        <taxon>Bacteria</taxon>
        <taxon>Bacillati</taxon>
        <taxon>Actinomycetota</taxon>
        <taxon>Actinomycetes</taxon>
        <taxon>Streptosporangiales</taxon>
        <taxon>Streptosporangiaceae</taxon>
        <taxon>Sinosporangium</taxon>
    </lineage>
</organism>
<keyword evidence="1" id="KW-0805">Transcription regulation</keyword>
<dbReference type="SUPFAM" id="SSF48498">
    <property type="entry name" value="Tetracyclin repressor-like, C-terminal domain"/>
    <property type="match status" value="1"/>
</dbReference>
<dbReference type="AlphaFoldDB" id="A0A919RA22"/>
<dbReference type="SUPFAM" id="SSF46689">
    <property type="entry name" value="Homeodomain-like"/>
    <property type="match status" value="1"/>
</dbReference>
<dbReference type="InterPro" id="IPR011075">
    <property type="entry name" value="TetR_C"/>
</dbReference>
<dbReference type="EMBL" id="BOOW01000004">
    <property type="protein sequence ID" value="GII90103.1"/>
    <property type="molecule type" value="Genomic_DNA"/>
</dbReference>
<dbReference type="PROSITE" id="PS50977">
    <property type="entry name" value="HTH_TETR_2"/>
    <property type="match status" value="1"/>
</dbReference>
<feature type="DNA-binding region" description="H-T-H motif" evidence="4">
    <location>
        <begin position="38"/>
        <end position="57"/>
    </location>
</feature>
<sequence length="200" mass="21776">MSSAARPAGRPRSMKAERAIIEATLDMMGEGLSVSDLSIEAVAARAGVGKTTIYRRWAGKEDLIVDALASLKAPMPPLAGVSVRDDLITYLTATMRESTEGRTRCIVTMAMGEAPRYPEMAARFRQIAIEPRRAAVRALLQRGIESGELRPDADVELAMSMLSGTMMWMTRWPVTDGEPVDEELPARIVDMVLTGLAPRS</sequence>
<dbReference type="PROSITE" id="PS01081">
    <property type="entry name" value="HTH_TETR_1"/>
    <property type="match status" value="1"/>
</dbReference>
<dbReference type="PANTHER" id="PTHR30055">
    <property type="entry name" value="HTH-TYPE TRANSCRIPTIONAL REGULATOR RUTR"/>
    <property type="match status" value="1"/>
</dbReference>
<dbReference type="InterPro" id="IPR036271">
    <property type="entry name" value="Tet_transcr_reg_TetR-rel_C_sf"/>
</dbReference>
<evidence type="ECO:0000313" key="6">
    <source>
        <dbReference type="EMBL" id="GII90103.1"/>
    </source>
</evidence>
<protein>
    <submittedName>
        <fullName evidence="6">TetR family transcriptional regulator</fullName>
    </submittedName>
</protein>
<keyword evidence="7" id="KW-1185">Reference proteome</keyword>
<gene>
    <name evidence="6" type="ORF">Ssi02_03340</name>
</gene>
<dbReference type="GO" id="GO:0000976">
    <property type="term" value="F:transcription cis-regulatory region binding"/>
    <property type="evidence" value="ECO:0007669"/>
    <property type="project" value="TreeGrafter"/>
</dbReference>
<dbReference type="PANTHER" id="PTHR30055:SF148">
    <property type="entry name" value="TETR-FAMILY TRANSCRIPTIONAL REGULATOR"/>
    <property type="match status" value="1"/>
</dbReference>
<dbReference type="Pfam" id="PF00440">
    <property type="entry name" value="TetR_N"/>
    <property type="match status" value="1"/>
</dbReference>
<reference evidence="6" key="1">
    <citation type="submission" date="2021-01" db="EMBL/GenBank/DDBJ databases">
        <title>Whole genome shotgun sequence of Sinosporangium siamense NBRC 109515.</title>
        <authorList>
            <person name="Komaki H."/>
            <person name="Tamura T."/>
        </authorList>
    </citation>
    <scope>NUCLEOTIDE SEQUENCE</scope>
    <source>
        <strain evidence="6">NBRC 109515</strain>
    </source>
</reference>
<evidence type="ECO:0000259" key="5">
    <source>
        <dbReference type="PROSITE" id="PS50977"/>
    </source>
</evidence>
<comment type="caution">
    <text evidence="6">The sequence shown here is derived from an EMBL/GenBank/DDBJ whole genome shotgun (WGS) entry which is preliminary data.</text>
</comment>
<evidence type="ECO:0000256" key="4">
    <source>
        <dbReference type="PROSITE-ProRule" id="PRU00335"/>
    </source>
</evidence>
<dbReference type="Pfam" id="PF16859">
    <property type="entry name" value="TetR_C_11"/>
    <property type="match status" value="1"/>
</dbReference>
<dbReference type="InterPro" id="IPR001647">
    <property type="entry name" value="HTH_TetR"/>
</dbReference>
<keyword evidence="2 4" id="KW-0238">DNA-binding</keyword>
<dbReference type="Gene3D" id="1.10.357.10">
    <property type="entry name" value="Tetracycline Repressor, domain 2"/>
    <property type="match status" value="1"/>
</dbReference>
<name>A0A919RA22_9ACTN</name>
<keyword evidence="3" id="KW-0804">Transcription</keyword>
<proteinExistence type="predicted"/>
<feature type="domain" description="HTH tetR-type" evidence="5">
    <location>
        <begin position="14"/>
        <end position="75"/>
    </location>
</feature>
<evidence type="ECO:0000313" key="7">
    <source>
        <dbReference type="Proteomes" id="UP000606172"/>
    </source>
</evidence>
<evidence type="ECO:0000256" key="1">
    <source>
        <dbReference type="ARBA" id="ARBA00023015"/>
    </source>
</evidence>
<dbReference type="RefSeq" id="WP_239128506.1">
    <property type="nucleotide sequence ID" value="NZ_BOOW01000004.1"/>
</dbReference>
<dbReference type="GO" id="GO:0003700">
    <property type="term" value="F:DNA-binding transcription factor activity"/>
    <property type="evidence" value="ECO:0007669"/>
    <property type="project" value="TreeGrafter"/>
</dbReference>
<accession>A0A919RA22</accession>
<dbReference type="Proteomes" id="UP000606172">
    <property type="component" value="Unassembled WGS sequence"/>
</dbReference>
<dbReference type="Gene3D" id="1.10.10.60">
    <property type="entry name" value="Homeodomain-like"/>
    <property type="match status" value="1"/>
</dbReference>
<dbReference type="InterPro" id="IPR023772">
    <property type="entry name" value="DNA-bd_HTH_TetR-type_CS"/>
</dbReference>
<evidence type="ECO:0000256" key="3">
    <source>
        <dbReference type="ARBA" id="ARBA00023163"/>
    </source>
</evidence>